<keyword evidence="5 9" id="KW-0560">Oxidoreductase</keyword>
<dbReference type="InterPro" id="IPR045865">
    <property type="entry name" value="ACT-like_dom_sf"/>
</dbReference>
<dbReference type="SUPFAM" id="SSF51735">
    <property type="entry name" value="NAD(P)-binding Rossmann-fold domains"/>
    <property type="match status" value="1"/>
</dbReference>
<keyword evidence="6 9" id="KW-0520">NAD</keyword>
<dbReference type="AlphaFoldDB" id="A0A517MLK6"/>
<dbReference type="InterPro" id="IPR045626">
    <property type="entry name" value="PGDH_ASB_dom"/>
</dbReference>
<dbReference type="SUPFAM" id="SSF55021">
    <property type="entry name" value="ACT-like"/>
    <property type="match status" value="1"/>
</dbReference>
<comment type="catalytic activity">
    <reaction evidence="7">
        <text>(R)-2-hydroxyglutarate + NAD(+) = 2-oxoglutarate + NADH + H(+)</text>
        <dbReference type="Rhea" id="RHEA:49612"/>
        <dbReference type="ChEBI" id="CHEBI:15378"/>
        <dbReference type="ChEBI" id="CHEBI:15801"/>
        <dbReference type="ChEBI" id="CHEBI:16810"/>
        <dbReference type="ChEBI" id="CHEBI:57540"/>
        <dbReference type="ChEBI" id="CHEBI:57945"/>
        <dbReference type="EC" id="1.1.1.399"/>
    </reaction>
</comment>
<dbReference type="GO" id="GO:0051287">
    <property type="term" value="F:NAD binding"/>
    <property type="evidence" value="ECO:0007669"/>
    <property type="project" value="UniProtKB-UniRule"/>
</dbReference>
<dbReference type="InterPro" id="IPR029009">
    <property type="entry name" value="ASB_dom_sf"/>
</dbReference>
<evidence type="ECO:0000256" key="9">
    <source>
        <dbReference type="RuleBase" id="RU363003"/>
    </source>
</evidence>
<dbReference type="Gene3D" id="3.30.70.260">
    <property type="match status" value="1"/>
</dbReference>
<evidence type="ECO:0000256" key="4">
    <source>
        <dbReference type="ARBA" id="ARBA00021582"/>
    </source>
</evidence>
<dbReference type="Pfam" id="PF02826">
    <property type="entry name" value="2-Hacid_dh_C"/>
    <property type="match status" value="1"/>
</dbReference>
<dbReference type="CDD" id="cd12173">
    <property type="entry name" value="PGDH_4"/>
    <property type="match status" value="1"/>
</dbReference>
<dbReference type="KEGG" id="rml:FF011L_45770"/>
<dbReference type="EMBL" id="CP036262">
    <property type="protein sequence ID" value="QDS95776.1"/>
    <property type="molecule type" value="Genomic_DNA"/>
</dbReference>
<evidence type="ECO:0000256" key="2">
    <source>
        <dbReference type="ARBA" id="ARBA00005216"/>
    </source>
</evidence>
<reference evidence="11 12" key="1">
    <citation type="submission" date="2019-02" db="EMBL/GenBank/DDBJ databases">
        <title>Deep-cultivation of Planctomycetes and their phenomic and genomic characterization uncovers novel biology.</title>
        <authorList>
            <person name="Wiegand S."/>
            <person name="Jogler M."/>
            <person name="Boedeker C."/>
            <person name="Pinto D."/>
            <person name="Vollmers J."/>
            <person name="Rivas-Marin E."/>
            <person name="Kohn T."/>
            <person name="Peeters S.H."/>
            <person name="Heuer A."/>
            <person name="Rast P."/>
            <person name="Oberbeckmann S."/>
            <person name="Bunk B."/>
            <person name="Jeske O."/>
            <person name="Meyerdierks A."/>
            <person name="Storesund J.E."/>
            <person name="Kallscheuer N."/>
            <person name="Luecker S."/>
            <person name="Lage O.M."/>
            <person name="Pohl T."/>
            <person name="Merkel B.J."/>
            <person name="Hornburger P."/>
            <person name="Mueller R.-W."/>
            <person name="Bruemmer F."/>
            <person name="Labrenz M."/>
            <person name="Spormann A.M."/>
            <person name="Op den Camp H."/>
            <person name="Overmann J."/>
            <person name="Amann R."/>
            <person name="Jetten M.S.M."/>
            <person name="Mascher T."/>
            <person name="Medema M.H."/>
            <person name="Devos D.P."/>
            <person name="Kaster A.-K."/>
            <person name="Ovreas L."/>
            <person name="Rohde M."/>
            <person name="Galperin M.Y."/>
            <person name="Jogler C."/>
        </authorList>
    </citation>
    <scope>NUCLEOTIDE SEQUENCE [LARGE SCALE GENOMIC DNA]</scope>
    <source>
        <strain evidence="11 12">FF011L</strain>
    </source>
</reference>
<dbReference type="InterPro" id="IPR036291">
    <property type="entry name" value="NAD(P)-bd_dom_sf"/>
</dbReference>
<dbReference type="Gene3D" id="3.30.1330.90">
    <property type="entry name" value="D-3-phosphoglycerate dehydrogenase, domain 3"/>
    <property type="match status" value="1"/>
</dbReference>
<keyword evidence="9" id="KW-0718">Serine biosynthesis</keyword>
<dbReference type="PANTHER" id="PTHR42938">
    <property type="entry name" value="FORMATE DEHYDROGENASE 1"/>
    <property type="match status" value="1"/>
</dbReference>
<gene>
    <name evidence="11" type="primary">serA</name>
    <name evidence="11" type="ORF">FF011L_45770</name>
</gene>
<evidence type="ECO:0000256" key="6">
    <source>
        <dbReference type="ARBA" id="ARBA00023027"/>
    </source>
</evidence>
<dbReference type="UniPathway" id="UPA00135">
    <property type="reaction ID" value="UER00196"/>
</dbReference>
<comment type="catalytic activity">
    <reaction evidence="8 9">
        <text>(2R)-3-phosphoglycerate + NAD(+) = 3-phosphooxypyruvate + NADH + H(+)</text>
        <dbReference type="Rhea" id="RHEA:12641"/>
        <dbReference type="ChEBI" id="CHEBI:15378"/>
        <dbReference type="ChEBI" id="CHEBI:18110"/>
        <dbReference type="ChEBI" id="CHEBI:57540"/>
        <dbReference type="ChEBI" id="CHEBI:57945"/>
        <dbReference type="ChEBI" id="CHEBI:58272"/>
        <dbReference type="EC" id="1.1.1.95"/>
    </reaction>
</comment>
<dbReference type="OrthoDB" id="277029at2"/>
<dbReference type="Pfam" id="PF01842">
    <property type="entry name" value="ACT"/>
    <property type="match status" value="1"/>
</dbReference>
<keyword evidence="9" id="KW-0028">Amino-acid biosynthesis</keyword>
<comment type="pathway">
    <text evidence="2 9">Amino-acid biosynthesis; L-serine biosynthesis; L-serine from 3-phospho-D-glycerate: step 1/3.</text>
</comment>
<sequence>MYRIIVLDDIAQEGLDLLDAADGIEYEIRKGLPVDELRSALTEFDGAILRSGAKLTAEVLEGNRRLKAIVRAGVGTDNIDKVAATRQGIVVMNTPTGNTVSTAEHAFALMLALSRNVAAANQSLVEGRWDRKKYMGTQLAGKTLGIVGMGRIGREVASRAMAFDMQVAAYDPFLSDEQAQKLGVQRCETIDDLLGLVDYLTVHTPLTDETRGLIGKSRLDKLKPGMRVINAARGGIYDTDTLVEGLKNGQIAGVALDVYESEPCTDSPLFGMPGVVCTPHLGASTEEAQTQVAVEGVHLLIDFLTTGEIKHAVNVAALDPKTLAEMRGFMDVAYRLGIMLSQWHGGGIDTVKLTFRGEVAGKNTKLLTNAFCVGLLERALDGDINIVNAEVLLRERGIELTEESHREMSAFASSITAEVEGGDRKVTAGGTMLGHNMPRLVVLDGQRLEAFLDGGMLLFSHQDVPGIIGKVGNVFGQHNINIAQMAVGRSGEQAGGNAIGVLNLDTVPTPESIDAVQAVEGISQARFVQLPSAGSLPTWLQ</sequence>
<dbReference type="GO" id="GO:0006564">
    <property type="term" value="P:L-serine biosynthetic process"/>
    <property type="evidence" value="ECO:0007669"/>
    <property type="project" value="UniProtKB-UniRule"/>
</dbReference>
<comment type="similarity">
    <text evidence="3 9">Belongs to the D-isomer specific 2-hydroxyacid dehydrogenase family.</text>
</comment>
<dbReference type="NCBIfam" id="TIGR01327">
    <property type="entry name" value="PGDH"/>
    <property type="match status" value="1"/>
</dbReference>
<dbReference type="FunFam" id="3.30.70.260:FF:000008">
    <property type="entry name" value="D-3-phosphoglycerate dehydrogenase, chloroplastic"/>
    <property type="match status" value="1"/>
</dbReference>
<comment type="function">
    <text evidence="1">Catalyzes the reversible oxidation of 3-phospho-D-glycerate to 3-phosphonooxypyruvate, the first step of the phosphorylated L-serine biosynthesis pathway. Also catalyzes the reversible oxidation of 2-hydroxyglutarate to 2-oxoglutarate.</text>
</comment>
<name>A0A517MLK6_9BACT</name>
<dbReference type="SUPFAM" id="SSF52283">
    <property type="entry name" value="Formate/glycerate dehydrogenase catalytic domain-like"/>
    <property type="match status" value="1"/>
</dbReference>
<evidence type="ECO:0000259" key="10">
    <source>
        <dbReference type="PROSITE" id="PS51671"/>
    </source>
</evidence>
<accession>A0A517MLK6</accession>
<evidence type="ECO:0000256" key="8">
    <source>
        <dbReference type="ARBA" id="ARBA00048731"/>
    </source>
</evidence>
<evidence type="ECO:0000313" key="12">
    <source>
        <dbReference type="Proteomes" id="UP000320672"/>
    </source>
</evidence>
<dbReference type="Pfam" id="PF19304">
    <property type="entry name" value="PGDH_inter"/>
    <property type="match status" value="1"/>
</dbReference>
<evidence type="ECO:0000256" key="1">
    <source>
        <dbReference type="ARBA" id="ARBA00003800"/>
    </source>
</evidence>
<dbReference type="InterPro" id="IPR006236">
    <property type="entry name" value="PGDH"/>
</dbReference>
<dbReference type="SUPFAM" id="SSF143548">
    <property type="entry name" value="Serine metabolism enzymes domain"/>
    <property type="match status" value="1"/>
</dbReference>
<evidence type="ECO:0000313" key="11">
    <source>
        <dbReference type="EMBL" id="QDS95776.1"/>
    </source>
</evidence>
<dbReference type="CDD" id="cd04902">
    <property type="entry name" value="ACT_3PGDH-xct"/>
    <property type="match status" value="1"/>
</dbReference>
<protein>
    <recommendedName>
        <fullName evidence="4 9">D-3-phosphoglycerate dehydrogenase</fullName>
        <ecNumber evidence="9">1.1.1.95</ecNumber>
    </recommendedName>
</protein>
<organism evidence="11 12">
    <name type="scientific">Roseimaritima multifibrata</name>
    <dbReference type="NCBI Taxonomy" id="1930274"/>
    <lineage>
        <taxon>Bacteria</taxon>
        <taxon>Pseudomonadati</taxon>
        <taxon>Planctomycetota</taxon>
        <taxon>Planctomycetia</taxon>
        <taxon>Pirellulales</taxon>
        <taxon>Pirellulaceae</taxon>
        <taxon>Roseimaritima</taxon>
    </lineage>
</organism>
<dbReference type="RefSeq" id="WP_145354014.1">
    <property type="nucleotide sequence ID" value="NZ_CP036262.1"/>
</dbReference>
<evidence type="ECO:0000256" key="3">
    <source>
        <dbReference type="ARBA" id="ARBA00005854"/>
    </source>
</evidence>
<dbReference type="InterPro" id="IPR006140">
    <property type="entry name" value="D-isomer_DH_NAD-bd"/>
</dbReference>
<dbReference type="InterPro" id="IPR006139">
    <property type="entry name" value="D-isomer_2_OHA_DH_cat_dom"/>
</dbReference>
<evidence type="ECO:0000256" key="5">
    <source>
        <dbReference type="ARBA" id="ARBA00023002"/>
    </source>
</evidence>
<dbReference type="FunFam" id="3.40.50.720:FF:000021">
    <property type="entry name" value="D-3-phosphoglycerate dehydrogenase"/>
    <property type="match status" value="1"/>
</dbReference>
<keyword evidence="12" id="KW-1185">Reference proteome</keyword>
<dbReference type="EC" id="1.1.1.95" evidence="9"/>
<dbReference type="Proteomes" id="UP000320672">
    <property type="component" value="Chromosome"/>
</dbReference>
<dbReference type="InterPro" id="IPR002912">
    <property type="entry name" value="ACT_dom"/>
</dbReference>
<dbReference type="PANTHER" id="PTHR42938:SF47">
    <property type="entry name" value="HYDROXYPYRUVATE REDUCTASE"/>
    <property type="match status" value="1"/>
</dbReference>
<dbReference type="Pfam" id="PF00389">
    <property type="entry name" value="2-Hacid_dh"/>
    <property type="match status" value="1"/>
</dbReference>
<evidence type="ECO:0000256" key="7">
    <source>
        <dbReference type="ARBA" id="ARBA00048126"/>
    </source>
</evidence>
<dbReference type="PROSITE" id="PS51671">
    <property type="entry name" value="ACT"/>
    <property type="match status" value="1"/>
</dbReference>
<dbReference type="Gene3D" id="3.40.50.720">
    <property type="entry name" value="NAD(P)-binding Rossmann-like Domain"/>
    <property type="match status" value="2"/>
</dbReference>
<dbReference type="GO" id="GO:0004617">
    <property type="term" value="F:phosphoglycerate dehydrogenase activity"/>
    <property type="evidence" value="ECO:0007669"/>
    <property type="project" value="UniProtKB-UniRule"/>
</dbReference>
<proteinExistence type="inferred from homology"/>
<feature type="domain" description="ACT" evidence="10">
    <location>
        <begin position="456"/>
        <end position="533"/>
    </location>
</feature>